<reference evidence="2 3" key="1">
    <citation type="submission" date="2024-09" db="EMBL/GenBank/DDBJ databases">
        <authorList>
            <person name="Sun Q."/>
            <person name="Mori K."/>
        </authorList>
    </citation>
    <scope>NUCLEOTIDE SEQUENCE [LARGE SCALE GENOMIC DNA]</scope>
    <source>
        <strain evidence="2 3">JCM 3324</strain>
    </source>
</reference>
<dbReference type="Gene3D" id="1.25.40.10">
    <property type="entry name" value="Tetratricopeptide repeat domain"/>
    <property type="match status" value="1"/>
</dbReference>
<protein>
    <submittedName>
        <fullName evidence="2">CHAT domain-containing protein</fullName>
    </submittedName>
</protein>
<dbReference type="InterPro" id="IPR024983">
    <property type="entry name" value="CHAT_dom"/>
</dbReference>
<gene>
    <name evidence="2" type="ORF">ACFFR3_12190</name>
</gene>
<organism evidence="2 3">
    <name type="scientific">Nonomuraea salmonea</name>
    <dbReference type="NCBI Taxonomy" id="46181"/>
    <lineage>
        <taxon>Bacteria</taxon>
        <taxon>Bacillati</taxon>
        <taxon>Actinomycetota</taxon>
        <taxon>Actinomycetes</taxon>
        <taxon>Streptosporangiales</taxon>
        <taxon>Streptosporangiaceae</taxon>
        <taxon>Nonomuraea</taxon>
    </lineage>
</organism>
<dbReference type="Pfam" id="PF12770">
    <property type="entry name" value="CHAT"/>
    <property type="match status" value="1"/>
</dbReference>
<evidence type="ECO:0000259" key="1">
    <source>
        <dbReference type="Pfam" id="PF12770"/>
    </source>
</evidence>
<dbReference type="Proteomes" id="UP001589568">
    <property type="component" value="Unassembled WGS sequence"/>
</dbReference>
<sequence>MRDSGFAAIREQVEHLHKLSVEATDNGRPAQAGRRLRRALALLGHADGDRADRAEPAEPDGLLARLLTSLAHAEAEQGHTGLGMELLDAARRRAPPHELAIVHAQRGLLHLRLGAGAEALAELDVAAPLLAAAGERVELSRVLLNRSVIHLMAGRVRQARDDARRSAQLAHAAGHRVLAAKALHNDGYCDLLLGDVPAALRVFARVEGLYQDVNPGFLPVLAVDRARALLAVGLTDEAGRTLDGAIDGFRRQRLMQDYAEAQLARAQCALDAGRHAEARDRARRAETYFRRRGSTAWALRAVLMRLRADLARGAAPGTVAPGTVAPGAVASRVVAPGVVARRAGDLAERFAALGMRDDAEMARLVAVRALIAGGRPPSAFPESGRNVSLEVRLMRHLAGAELAGASGQRGLALRRVRDGLALIHSHRGRLGSLDLLTGVAALGADLAGHGLRAALDGGPPRQVFAWSERCRAQAFRFRPPQAPEDGRTAEALAELRQLAQQMHADEAAGRRDPALRRRCLELEQVIRERGWQLPGVGERLAPASASAVESALAEDDLALVSLLNVDGGLLALVLVRGRCHLHRLTAYEPVAEAARRLAGDLNAQAGRNLRPALKAVIEASVQRQLAVIGDALAAPLRQALDGARGIVLIPTMGLSAVPWGLLPHLRGRPLAVAPSALVWLAARGSAAPDDGSPVLVAGPDLEHAEREVERLGDVHPKARRLTGEQATVTATLEALDGASIAHFAAHGHHERENVFFSRLVLADGPLMAYDLQRLGRAPGHVVLSACDVGQAVVRAGDELLGFTAALLYLGTSTVISSLTRVPDQVAERVMTAYHQAVAEGARPADALATASLGEPAATFVCFGAG</sequence>
<dbReference type="RefSeq" id="WP_364376967.1">
    <property type="nucleotide sequence ID" value="NZ_JBHMCF010000011.1"/>
</dbReference>
<evidence type="ECO:0000313" key="3">
    <source>
        <dbReference type="Proteomes" id="UP001589568"/>
    </source>
</evidence>
<dbReference type="EMBL" id="JBHMCF010000011">
    <property type="protein sequence ID" value="MFB9470273.1"/>
    <property type="molecule type" value="Genomic_DNA"/>
</dbReference>
<dbReference type="InterPro" id="IPR011990">
    <property type="entry name" value="TPR-like_helical_dom_sf"/>
</dbReference>
<proteinExistence type="predicted"/>
<name>A0ABV5NJ18_9ACTN</name>
<dbReference type="SUPFAM" id="SSF48452">
    <property type="entry name" value="TPR-like"/>
    <property type="match status" value="3"/>
</dbReference>
<keyword evidence="3" id="KW-1185">Reference proteome</keyword>
<accession>A0ABV5NJ18</accession>
<evidence type="ECO:0000313" key="2">
    <source>
        <dbReference type="EMBL" id="MFB9470273.1"/>
    </source>
</evidence>
<comment type="caution">
    <text evidence="2">The sequence shown here is derived from an EMBL/GenBank/DDBJ whole genome shotgun (WGS) entry which is preliminary data.</text>
</comment>
<feature type="domain" description="CHAT" evidence="1">
    <location>
        <begin position="624"/>
        <end position="852"/>
    </location>
</feature>